<dbReference type="InterPro" id="IPR003593">
    <property type="entry name" value="AAA+_ATPase"/>
</dbReference>
<dbReference type="Gene3D" id="1.20.58.1120">
    <property type="match status" value="1"/>
</dbReference>
<dbReference type="FunFam" id="3.40.50.300:FF:000049">
    <property type="entry name" value="Dynein, axonemal, heavy chain 5"/>
    <property type="match status" value="1"/>
</dbReference>
<dbReference type="CDD" id="cd00009">
    <property type="entry name" value="AAA"/>
    <property type="match status" value="1"/>
</dbReference>
<dbReference type="Pfam" id="PF25007">
    <property type="entry name" value="DYH2-5-8_CC"/>
    <property type="match status" value="1"/>
</dbReference>
<dbReference type="Pfam" id="PF12775">
    <property type="entry name" value="AAA_7"/>
    <property type="match status" value="1"/>
</dbReference>
<dbReference type="InterPro" id="IPR042219">
    <property type="entry name" value="AAA_lid_11_sf"/>
</dbReference>
<evidence type="ECO:0000256" key="16">
    <source>
        <dbReference type="ARBA" id="ARBA00053635"/>
    </source>
</evidence>
<dbReference type="PANTHER" id="PTHR45703">
    <property type="entry name" value="DYNEIN HEAVY CHAIN"/>
    <property type="match status" value="1"/>
</dbReference>
<dbReference type="InterPro" id="IPR024317">
    <property type="entry name" value="Dynein_heavy_chain_D4_dom"/>
</dbReference>
<dbReference type="FunFam" id="3.10.490.20:FF:000009">
    <property type="entry name" value="Dynein heavy chain 4"/>
    <property type="match status" value="1"/>
</dbReference>
<evidence type="ECO:0000256" key="6">
    <source>
        <dbReference type="ARBA" id="ARBA00022741"/>
    </source>
</evidence>
<keyword evidence="3" id="KW-0963">Cytoplasm</keyword>
<feature type="compositionally biased region" description="Acidic residues" evidence="22">
    <location>
        <begin position="1"/>
        <end position="10"/>
    </location>
</feature>
<dbReference type="FunFam" id="3.40.50.300:FF:002141">
    <property type="entry name" value="Dynein heavy chain"/>
    <property type="match status" value="1"/>
</dbReference>
<reference evidence="25" key="1">
    <citation type="journal article" date="2010" name="Nature">
        <title>The Amphimedon queenslandica genome and the evolution of animal complexity.</title>
        <authorList>
            <person name="Srivastava M."/>
            <person name="Simakov O."/>
            <person name="Chapman J."/>
            <person name="Fahey B."/>
            <person name="Gauthier M.E."/>
            <person name="Mitros T."/>
            <person name="Richards G.S."/>
            <person name="Conaco C."/>
            <person name="Dacre M."/>
            <person name="Hellsten U."/>
            <person name="Larroux C."/>
            <person name="Putnam N.H."/>
            <person name="Stanke M."/>
            <person name="Adamska M."/>
            <person name="Darling A."/>
            <person name="Degnan S.M."/>
            <person name="Oakley T.H."/>
            <person name="Plachetzki D.C."/>
            <person name="Zhai Y."/>
            <person name="Adamski M."/>
            <person name="Calcino A."/>
            <person name="Cummins S.F."/>
            <person name="Goodstein D.M."/>
            <person name="Harris C."/>
            <person name="Jackson D.J."/>
            <person name="Leys S.P."/>
            <person name="Shu S."/>
            <person name="Woodcroft B.J."/>
            <person name="Vervoort M."/>
            <person name="Kosik K.S."/>
            <person name="Manning G."/>
            <person name="Degnan B.M."/>
            <person name="Rokhsar D.S."/>
        </authorList>
    </citation>
    <scope>NUCLEOTIDE SEQUENCE [LARGE SCALE GENOMIC DNA]</scope>
</reference>
<dbReference type="Gene3D" id="3.40.50.300">
    <property type="entry name" value="P-loop containing nucleotide triphosphate hydrolases"/>
    <property type="match status" value="5"/>
</dbReference>
<dbReference type="Gene3D" id="1.10.287.2620">
    <property type="match status" value="1"/>
</dbReference>
<dbReference type="EnsemblMetazoa" id="XM_020001170.1">
    <property type="protein sequence ID" value="XP_019856729.1"/>
    <property type="gene ID" value="LOC100632394"/>
</dbReference>
<comment type="similarity">
    <text evidence="2">Belongs to the dynein heavy chain family.</text>
</comment>
<keyword evidence="15" id="KW-0966">Cell projection</keyword>
<dbReference type="KEGG" id="aqu:100632394"/>
<feature type="domain" description="AAA+ ATPase" evidence="23">
    <location>
        <begin position="1680"/>
        <end position="1816"/>
    </location>
</feature>
<evidence type="ECO:0000256" key="11">
    <source>
        <dbReference type="ARBA" id="ARBA00023054"/>
    </source>
</evidence>
<keyword evidence="4" id="KW-0493">Microtubule</keyword>
<dbReference type="Pfam" id="PF17852">
    <property type="entry name" value="Dynein_AAA_lid"/>
    <property type="match status" value="1"/>
</dbReference>
<dbReference type="FunFam" id="1.20.1270.280:FF:000007">
    <property type="entry name" value="dynein heavy chain 2, axonemal"/>
    <property type="match status" value="1"/>
</dbReference>
<dbReference type="InterPro" id="IPR035706">
    <property type="entry name" value="AAA_9"/>
</dbReference>
<dbReference type="FunFam" id="1.20.140.100:FF:000006">
    <property type="entry name" value="dynein heavy chain 2, axonemal"/>
    <property type="match status" value="1"/>
</dbReference>
<dbReference type="InterPro" id="IPR024743">
    <property type="entry name" value="Dynein_HC_stalk"/>
</dbReference>
<evidence type="ECO:0000256" key="5">
    <source>
        <dbReference type="ARBA" id="ARBA00022737"/>
    </source>
</evidence>
<evidence type="ECO:0000256" key="4">
    <source>
        <dbReference type="ARBA" id="ARBA00022701"/>
    </source>
</evidence>
<dbReference type="GO" id="GO:0051959">
    <property type="term" value="F:dynein light intermediate chain binding"/>
    <property type="evidence" value="ECO:0007669"/>
    <property type="project" value="InterPro"/>
</dbReference>
<dbReference type="FunFam" id="1.10.8.1220:FF:000001">
    <property type="entry name" value="Dynein axonemal heavy chain 5"/>
    <property type="match status" value="1"/>
</dbReference>
<evidence type="ECO:0000256" key="19">
    <source>
        <dbReference type="ARBA" id="ARBA00078558"/>
    </source>
</evidence>
<dbReference type="InterPro" id="IPR041228">
    <property type="entry name" value="Dynein_C"/>
</dbReference>
<evidence type="ECO:0000256" key="7">
    <source>
        <dbReference type="ARBA" id="ARBA00022803"/>
    </source>
</evidence>
<dbReference type="Pfam" id="PF18198">
    <property type="entry name" value="AAA_lid_11"/>
    <property type="match status" value="1"/>
</dbReference>
<dbReference type="Pfam" id="PF03028">
    <property type="entry name" value="Dynein_heavy"/>
    <property type="match status" value="1"/>
</dbReference>
<feature type="domain" description="AAA+ ATPase" evidence="23">
    <location>
        <begin position="2293"/>
        <end position="2440"/>
    </location>
</feature>
<dbReference type="Gene3D" id="1.10.8.710">
    <property type="match status" value="1"/>
</dbReference>
<dbReference type="Gene3D" id="3.10.490.20">
    <property type="match status" value="1"/>
</dbReference>
<dbReference type="InterPro" id="IPR004273">
    <property type="entry name" value="Dynein_heavy_D6_P-loop"/>
</dbReference>
<dbReference type="Gene3D" id="1.20.140.100">
    <property type="entry name" value="Dynein heavy chain, N-terminal domain 2"/>
    <property type="match status" value="1"/>
</dbReference>
<keyword evidence="7" id="KW-0802">TPR repeat</keyword>
<dbReference type="Pfam" id="PF08393">
    <property type="entry name" value="DHC_N2"/>
    <property type="match status" value="1"/>
</dbReference>
<dbReference type="InterPro" id="IPR043160">
    <property type="entry name" value="Dynein_C_barrel"/>
</dbReference>
<dbReference type="GO" id="GO:0005858">
    <property type="term" value="C:axonemal dynein complex"/>
    <property type="evidence" value="ECO:0007669"/>
    <property type="project" value="UniProtKB-ARBA"/>
</dbReference>
<dbReference type="InterPro" id="IPR035699">
    <property type="entry name" value="AAA_6"/>
</dbReference>
<dbReference type="Pfam" id="PF17857">
    <property type="entry name" value="AAA_lid_1"/>
    <property type="match status" value="1"/>
</dbReference>
<keyword evidence="6" id="KW-0547">Nucleotide-binding</keyword>
<dbReference type="GO" id="GO:0005524">
    <property type="term" value="F:ATP binding"/>
    <property type="evidence" value="ECO:0007669"/>
    <property type="project" value="UniProtKB-KW"/>
</dbReference>
<dbReference type="GeneID" id="100632394"/>
<keyword evidence="12" id="KW-0969">Cilium</keyword>
<dbReference type="FunFam" id="3.40.50.300:FF:000153">
    <property type="entry name" value="Dynein axonemal heavy chain 1"/>
    <property type="match status" value="1"/>
</dbReference>
<dbReference type="GO" id="GO:0045505">
    <property type="term" value="F:dynein intermediate chain binding"/>
    <property type="evidence" value="ECO:0007669"/>
    <property type="project" value="InterPro"/>
</dbReference>
<comment type="function">
    <text evidence="16">As part of the axonemal inner dynein arm complex plays a central role in ciliary beat. Expressed in sperm flagellum, it is required for sperm motility. Dyneins are microtubule-based molecular motors possessing ATPase activities that can convert the chemical energy of ATP into relative sliding between adjacent microtubule doublets to generate ciliary bending.</text>
</comment>
<comment type="subunit">
    <text evidence="17">Part of the axonemal inner dynein arm complex that consists of at least two heavy chains and a number of intermediate and light chains. Interacts with DNAI4.</text>
</comment>
<dbReference type="Gene3D" id="1.20.920.20">
    <property type="match status" value="1"/>
</dbReference>
<keyword evidence="13" id="KW-0505">Motor protein</keyword>
<keyword evidence="9" id="KW-0282">Flagellum</keyword>
<dbReference type="SMART" id="SM00382">
    <property type="entry name" value="AAA"/>
    <property type="match status" value="2"/>
</dbReference>
<dbReference type="InterPro" id="IPR041589">
    <property type="entry name" value="DNAH3_AAA_lid_1"/>
</dbReference>
<dbReference type="GO" id="GO:0008569">
    <property type="term" value="F:minus-end-directed microtubule motor activity"/>
    <property type="evidence" value="ECO:0007669"/>
    <property type="project" value="InterPro"/>
</dbReference>
<dbReference type="FunFam" id="3.40.50.300:FF:000044">
    <property type="entry name" value="Dynein heavy chain 5, axonemal"/>
    <property type="match status" value="1"/>
</dbReference>
<organism evidence="24 25">
    <name type="scientific">Amphimedon queenslandica</name>
    <name type="common">Sponge</name>
    <dbReference type="NCBI Taxonomy" id="400682"/>
    <lineage>
        <taxon>Eukaryota</taxon>
        <taxon>Metazoa</taxon>
        <taxon>Porifera</taxon>
        <taxon>Demospongiae</taxon>
        <taxon>Heteroscleromorpha</taxon>
        <taxon>Haplosclerida</taxon>
        <taxon>Niphatidae</taxon>
        <taxon>Amphimedon</taxon>
    </lineage>
</organism>
<dbReference type="Gene3D" id="6.10.140.1060">
    <property type="match status" value="1"/>
</dbReference>
<dbReference type="GO" id="GO:0007018">
    <property type="term" value="P:microtubule-based movement"/>
    <property type="evidence" value="ECO:0007669"/>
    <property type="project" value="InterPro"/>
</dbReference>
<dbReference type="Pfam" id="PF08385">
    <property type="entry name" value="DHC_N1"/>
    <property type="match status" value="2"/>
</dbReference>
<keyword evidence="5" id="KW-0677">Repeat</keyword>
<dbReference type="InterPro" id="IPR043157">
    <property type="entry name" value="Dynein_AAA1S"/>
</dbReference>
<keyword evidence="10" id="KW-0243">Dynein</keyword>
<evidence type="ECO:0000256" key="3">
    <source>
        <dbReference type="ARBA" id="ARBA00022490"/>
    </source>
</evidence>
<evidence type="ECO:0000256" key="17">
    <source>
        <dbReference type="ARBA" id="ARBA00064223"/>
    </source>
</evidence>
<evidence type="ECO:0000256" key="8">
    <source>
        <dbReference type="ARBA" id="ARBA00022840"/>
    </source>
</evidence>
<dbReference type="Pfam" id="PF12774">
    <property type="entry name" value="AAA_6"/>
    <property type="match status" value="1"/>
</dbReference>
<dbReference type="Gene3D" id="1.20.1270.280">
    <property type="match status" value="1"/>
</dbReference>
<dbReference type="FunFam" id="1.20.58.1120:FF:000001">
    <property type="entry name" value="dynein heavy chain 2, axonemal"/>
    <property type="match status" value="1"/>
</dbReference>
<evidence type="ECO:0000256" key="13">
    <source>
        <dbReference type="ARBA" id="ARBA00023175"/>
    </source>
</evidence>
<dbReference type="FunFam" id="1.10.472.130:FF:000003">
    <property type="entry name" value="Dynein, axonemal, heavy chain 2"/>
    <property type="match status" value="1"/>
</dbReference>
<dbReference type="InterPro" id="IPR026983">
    <property type="entry name" value="DHC"/>
</dbReference>
<dbReference type="SUPFAM" id="SSF52540">
    <property type="entry name" value="P-loop containing nucleoside triphosphate hydrolases"/>
    <property type="match status" value="4"/>
</dbReference>
<dbReference type="InterPro" id="IPR042228">
    <property type="entry name" value="Dynein_linker_3"/>
</dbReference>
<dbReference type="GO" id="GO:0031514">
    <property type="term" value="C:motile cilium"/>
    <property type="evidence" value="ECO:0007669"/>
    <property type="project" value="UniProtKB-ARBA"/>
</dbReference>
<dbReference type="InterPro" id="IPR013602">
    <property type="entry name" value="Dynein_heavy_linker"/>
</dbReference>
<comment type="subcellular location">
    <subcellularLocation>
        <location evidence="1">Cytoplasm</location>
        <location evidence="1">Cytoskeleton</location>
        <location evidence="1">Flagellum axoneme</location>
    </subcellularLocation>
</comment>
<keyword evidence="8" id="KW-0067">ATP-binding</keyword>
<evidence type="ECO:0000256" key="14">
    <source>
        <dbReference type="ARBA" id="ARBA00023212"/>
    </source>
</evidence>
<dbReference type="InterPro" id="IPR042222">
    <property type="entry name" value="Dynein_2_N"/>
</dbReference>
<dbReference type="InterPro" id="IPR041466">
    <property type="entry name" value="Dynein_AAA5_ext"/>
</dbReference>
<dbReference type="Gene3D" id="1.20.920.30">
    <property type="match status" value="1"/>
</dbReference>
<keyword evidence="25" id="KW-1185">Reference proteome</keyword>
<name>A0AAN0JID1_AMPQE</name>
<dbReference type="Pfam" id="PF12780">
    <property type="entry name" value="AAA_8"/>
    <property type="match status" value="1"/>
</dbReference>
<evidence type="ECO:0000256" key="10">
    <source>
        <dbReference type="ARBA" id="ARBA00023017"/>
    </source>
</evidence>
<evidence type="ECO:0000313" key="24">
    <source>
        <dbReference type="EnsemblMetazoa" id="XP_019856729.1"/>
    </source>
</evidence>
<sequence>MSDGDISDESLSDKGSDDEVAPAAPPEDEEPSSPTEAIPTSQSSELESIQRDATLLKSIVCLSEVSKDDWTSEHDSHLANYARDPTQKLLVIYTDKERGLLIKDSFPTSPAPELFYFIRMANEAVTRENLLHVVQFGSLIPDHVNGLLRVMNAIYTPVFFANTTWPEGVRNEFFNQLHKFLAHLTDAQHKTVGHTVLYVPDEGPLMTDPESYKNKDFVQRMEIIMIHWTRQIKELINSQESLESAETSGPLQEIEFWRARSEDLSGLTKQLSQPGVAAVTNILERAKSSYLDPFIRLSQQIQESHFKAQNCLRFLSTLSDPCTDLANAEPKDIPKLLPRLLNNMRVIWVHCEHYHSRERLTALLRKMSSEIIARCRSKISLSDIFDGQVEKCRVFLTECIDCSIKRIVDHRTVDLYAKFVEELNLVKKEFSQQSPVLPRSQPNFAGMASWARLLKKRIDLPMKALESAFFLHEKGQGEEAKQQYLQLAAVLEEFIGKNFNDWVVTVEKELNKLLDQPLMLRSTHKPGRIEMHFNRTLLRLFGEMSYWERLRFEMPHYAMEVYSKCEQLRVLRENVMLVIRDYNGIITSLQPNERALFRERIRSLDKKIQPGFSKLTWVSEGVLEFFITDCRTLAFKVHTLIKNYKSSNRRIGGNCQKMSEMLLIKLDGKRVYEKDEFGTEQFKHCQSVKDKLLEIHHDIVSVMRENFEIFRNDGGNVQGYWMDYTLKMDQMIEEALRLNVKWSMQELNRAINGDGKTTPNPLFKIMVILNAEIEFSPSTTEITTDMSTLMTQLISCTADFQRLSQILNKKPAKPIYHVIEEDEEIHKIKVAVDGGVERVTGILHTEYLRTWDEFRRTWSGDKDKFILRFRDTSPGVADFDATFSKFSELGNKAQQVDTICIVEFLMLDCSLLKFSILSHIDEINTRLQNLLMELATSKLEDLSRYMDENSKRLSTPPETLDNLGESLGLLEDIQRRIPEIERQFEPLQDQFNMLCKYEVPIPESIEKQLGNMHGKWLSFQQCLIDSDGMLRKHKEKFKTGLLHSAEEFKKTVSNLVDDFESNGPFTPHVSVENALDFVSGMHQQLSQLKSQEESIRRGLNIFKIDQPPSNIIVILEKDVEHLEMIWELGKEWEKSWEEWKVGQFASLQTEDMSFQAQGMIKRLTKISREIKDKDWTICGHLKERIDTFKRTMPLIQDLKNPAMRDRHWQKLKDEVQKPFDHSGPDFTLEKIIELGLEQFSEAIGDISSAASKELSIEQALQAISDTWKDMVLDIGPYKDRGHFRLRPSDELFQQLDDNQVTLSTMKASRFVKAFEEDVDHWERTLSLILEVIEMILQVQRQWMYLENIFIGEDIRKQLPKESAEFDSVNSNWMVVMSRLNSDPNALRGTHHEGLLDLLNEMNSKLEAVQKSLDMYLETKRQFFPRFYFLSNDDLLEILGQSKNPEAVQPHMKKCFDNIKSLDMAKMRDHHEATHMNSAEGEKVDFKTIVRLEGPVEGWLCDIEDMMHVTLRDILRACRTDLKKNLTKRDKWVKEWPGQALITASQIQWTADSEKALSRGDKKGLKSLKKKQNSMLEKFSEAIRGNLSKLDRMKLVALVTIEVHARDIIDKLLKANCNSSNAFEWLSQLRLYWEQDDCAIRQTNTKFPYGYEYLGNSGRLVITPLTDRCYMTLTTALHLHRGGSPKGPAGTGKTETVKDLGKSLGMYVIVINCSEGLDFKSMGRMFSGLAQSGAWGCFDEFNRINIEVLSVVAQQILSILQALANESKRFSFEGHDIKLNPSCGIFITMNPGYAGRTELPDNLKSMFRPISMIVPDSAMISEIILFGEGFSQCKLLARKVNTLYELAVQQLSKQDHYDFGLRALVSVLKYAGRKKRARPDMPDEEVLLLAMKDMNVAKLTASDLPLFNGITSDLFPGVDVPVLDYSIMKAAIEKELQIANLQCIEMTITKVIQLYETKNSRHAVMIVGHTGSGKSVTWNMLRNTLTRLKKENKGPQYNIVKDYPINPKSLSLGELYGEFDLNTNEWTDGVLSSVMRNACADERPDEKWLVFDGPVDTLWIESMNSVMDDNKVLTLINGERIAMPQQVSLLFEVEDLAVASPATVSRSGMVYNDWRDLGWEPFVKSWLAKRPIKKSVEPLQKLFDKYVSKVLEFRRTKCKELCVTSELNSVISLCRLLDCFATQENGVNVDDEDNYQRMLELWFLFSVIWSLGASVDEDSRRKMDTFIREIEGQFPSKDTVYEYFVDVKTKNWVMWEDKLKSGWRYPSNAPFYKIMVPTVDTLRYDFLVHNLILSGQPVLLVGPVGTGKTSVAQGVIQKLDPMQFNVLTINLSAQTTSNNVQDIIEGKVEKRTKGVYVPMGGKKLLNFMDDFNMPCKDTFGSQPPLELIRHWIDYGFWYDRLKQSVKQIKDMFLLTAMGPPGGGRTVISRRLQSRFNLINMTFPQESQIKRIFGTMISQKLQDFDEDVKPLAEIMTQATIEVYNFVSTSMLPTPTKIHYLFNLRDISKIFQGLLRAHKDFHDTKDRMARLWVHECYRVFSDRLVGDKDHETFNNLIGEKLGVLFNLSFNNLCKNKQLPLFGDFLREENPVYEDIDNFVSLKKFMEDKLEDYNMEPGIIGMNLVLFRDAIEHVARIIRVIRQPRGNMLLVGVGGSGRQSLSRLSAYIVSFYVFQIEVTRHYRLQEFREDIRKLYYQAGVENKPTVFLFTDTQVVDESFLEDINNILSSGEVPNLYKPEDFEEVRSALSPVAIKEGIPDTTDALFSFLIERVRNNLHIILCMSPVGDPFRNRLRQYPAFVNCTTIDWFTEWPRDALLEVAEKSLEDVDLKGYEDSDTLRKNIASVFVTIHRSVVIMSERMLLEMKRHNYVTPTNYLELVSGYKSLLDEKRTEIGDQANKLSNGLDKLIDTREKVQVMKVELDEAKVKVAVYQKECDDYLVVIVQQKRDAEEQEKAVQARSEKIAEDEKRCLVLAEAAQKDLDEAIPALEEAIKALEALNKKDLGEIKAYTNPPPLVAEVMRAVLILRESNDTSWAESKRQLGEQNFINDLINFDKENMSDKTLKKIGTVVSKPDFSPMIVGRVSGAAKSLCQWVRAMEVYGRIYRVVEPKRKKLEDAQSQLAAKQASLAEARGKLKELQDKLKELKDQYDEKVKQKEELRKRAEMLELKLDRADKLVSGLADERIRWEESVKALRGSMVFLVGDCLVAAAFLSYAGPFLSSYRDELVQQTWLKQVRELSIPCTPEYTFASFLGNPAIVREWNIQGLPSDAFSTENGVIVTKSNRWPLMIDPQGQAIKWIKNMEKHRKLKIIDLQQQDFLRTLENSIQFGSPVLLQNVQEELDPSLAPILNKSLIKQGNRLLIRLGDKEVEYNPEFKFYITTKLSNPHYTPEISTKTAIVNFAVKEQGLQAQLLGIVVRKERPELEKKKDELVVNIAQSNKKLLDLEDEILRLLSTAQGSLLDDEKLVNTLQSSKATAHDVQNQLEVNQKTEKEIDTAREGYRPCAQRASILFFVMNDMGRIDPMYQFSLDAYVELFSNSIDKSLKHPKLEERIEYLNDYHTFAVYQYTCRGLFERHKLLFSFQMCVKIMENASKLNMDEYSFFLRGGVVLDRDAQMDNPCKWLDDALWDNITELDKLGSFMGIANSFDQYPREWHLWFTSDSPETTSLPGEWENSCNELQRMLVVRSLRPDRVPQTVTSFVINNLGAKFVEPPVLNMGAVVEDSSCRTPLIFVLSPGVDPTTGLLLLAEQSGMAQRFQSVSLGQGQAPRARRMIETGAKEGNWVFLANCHLSLSWMPQLDKLIEDELQIKQPHKDFRLWLSSSPNPDFPISILQAGIKMTTEPPKGLKANMKRLYQIMNESTFPRCECDFKYKKLLFALCFFHSLLIERRKFLTLGWNIFYGFNDSDFEVSEHLLSIYLDEYPDTPWDALKYLIAGVNYGGHVTDDWDRRVLYTYINDFFVDDAIEASYYKLSSLNTYYIPKDGPLQSYKDYISSLPNTDHPEAFGQHPNADIASQIRETRTVLDTLLSLQPQQSVTVGESTEDKVLNLAADVLKRIPDLIDYEGTAKLIADDMTPLNVVLLQEIQRYNALLTIMKESLVDLEKGIKGLVVMSADLEEVFSCINHAQVPPLWGKTFPSLKPLGAWTRDLVLRVEQFNQWSTTAHPPIHFWLSGFTFPTGFLTAVLQTAARKNNVSVDSLSWEFHVSTLDDSNITDPPKEGVWIKGLFLEGAGWDRRSSCLIEPNPMQLVCPMPTINFKPVENKRKHAKGNAMPISLYYPSSFLSHTSSIVHL</sequence>
<feature type="region of interest" description="Disordered" evidence="22">
    <location>
        <begin position="1"/>
        <end position="47"/>
    </location>
</feature>
<evidence type="ECO:0000256" key="21">
    <source>
        <dbReference type="SAM" id="Coils"/>
    </source>
</evidence>
<dbReference type="FunFam" id="1.10.287.2620:FF:000002">
    <property type="entry name" value="Dynein heavy chain 2, axonemal"/>
    <property type="match status" value="1"/>
</dbReference>
<dbReference type="FunFam" id="1.10.8.720:FF:000008">
    <property type="entry name" value="Dynein axonemal heavy chain 2"/>
    <property type="match status" value="1"/>
</dbReference>
<keyword evidence="11 21" id="KW-0175">Coiled coil</keyword>
<dbReference type="Gene3D" id="3.20.180.20">
    <property type="entry name" value="Dynein heavy chain, N-terminal domain 2"/>
    <property type="match status" value="1"/>
</dbReference>
<evidence type="ECO:0000313" key="25">
    <source>
        <dbReference type="Proteomes" id="UP000007879"/>
    </source>
</evidence>
<feature type="compositionally biased region" description="Acidic residues" evidence="22">
    <location>
        <begin position="18"/>
        <end position="31"/>
    </location>
</feature>
<feature type="coiled-coil region" evidence="21">
    <location>
        <begin position="3424"/>
        <end position="3451"/>
    </location>
</feature>
<dbReference type="Pfam" id="PF12781">
    <property type="entry name" value="AAA_9"/>
    <property type="match status" value="1"/>
</dbReference>
<evidence type="ECO:0000256" key="20">
    <source>
        <dbReference type="ARBA" id="ARBA00082099"/>
    </source>
</evidence>
<feature type="compositionally biased region" description="Polar residues" evidence="22">
    <location>
        <begin position="38"/>
        <end position="47"/>
    </location>
</feature>
<reference evidence="24" key="2">
    <citation type="submission" date="2024-06" db="UniProtKB">
        <authorList>
            <consortium name="EnsemblMetazoa"/>
        </authorList>
    </citation>
    <scope>IDENTIFICATION</scope>
</reference>
<dbReference type="InterPro" id="IPR056759">
    <property type="entry name" value="DYH2-5-8_CC"/>
</dbReference>
<feature type="coiled-coil region" evidence="21">
    <location>
        <begin position="2910"/>
        <end position="2994"/>
    </location>
</feature>
<dbReference type="PANTHER" id="PTHR45703:SF32">
    <property type="entry name" value="DYNEINS HEAVY CHAIN"/>
    <property type="match status" value="1"/>
</dbReference>
<dbReference type="FunFam" id="3.20.180.20:FF:000003">
    <property type="entry name" value="Dynein heavy chain 12, axonemal"/>
    <property type="match status" value="1"/>
</dbReference>
<dbReference type="FunFam" id="1.10.8.710:FF:000001">
    <property type="entry name" value="Dynein axonemal heavy chain 2"/>
    <property type="match status" value="1"/>
</dbReference>
<evidence type="ECO:0000256" key="12">
    <source>
        <dbReference type="ARBA" id="ARBA00023069"/>
    </source>
</evidence>
<dbReference type="Pfam" id="PF12777">
    <property type="entry name" value="MT"/>
    <property type="match status" value="1"/>
</dbReference>
<evidence type="ECO:0000256" key="18">
    <source>
        <dbReference type="ARBA" id="ARBA00071813"/>
    </source>
</evidence>
<dbReference type="GO" id="GO:0005874">
    <property type="term" value="C:microtubule"/>
    <property type="evidence" value="ECO:0007669"/>
    <property type="project" value="UniProtKB-KW"/>
</dbReference>
<feature type="coiled-coil region" evidence="21">
    <location>
        <begin position="3110"/>
        <end position="3179"/>
    </location>
</feature>
<keyword evidence="14" id="KW-0206">Cytoskeleton</keyword>
<dbReference type="InterPro" id="IPR027417">
    <property type="entry name" value="P-loop_NTPase"/>
</dbReference>
<dbReference type="Gene3D" id="1.10.472.130">
    <property type="match status" value="1"/>
</dbReference>
<evidence type="ECO:0000256" key="1">
    <source>
        <dbReference type="ARBA" id="ARBA00004611"/>
    </source>
</evidence>
<dbReference type="Pfam" id="PF18199">
    <property type="entry name" value="Dynein_C"/>
    <property type="match status" value="1"/>
</dbReference>
<dbReference type="Proteomes" id="UP000007879">
    <property type="component" value="Unassembled WGS sequence"/>
</dbReference>
<dbReference type="Gene3D" id="1.10.8.720">
    <property type="entry name" value="Region D6 of dynein motor"/>
    <property type="match status" value="1"/>
</dbReference>
<dbReference type="FunFam" id="3.40.50.300:FF:000815">
    <property type="entry name" value="Dynein heavy chain 2, axonemal"/>
    <property type="match status" value="1"/>
</dbReference>
<dbReference type="RefSeq" id="XP_019856729.1">
    <property type="nucleotide sequence ID" value="XM_020001170.1"/>
</dbReference>
<evidence type="ECO:0000256" key="9">
    <source>
        <dbReference type="ARBA" id="ARBA00022846"/>
    </source>
</evidence>
<dbReference type="Gene3D" id="1.10.8.1220">
    <property type="match status" value="1"/>
</dbReference>
<proteinExistence type="inferred from homology"/>
<evidence type="ECO:0000256" key="22">
    <source>
        <dbReference type="SAM" id="MobiDB-lite"/>
    </source>
</evidence>
<evidence type="ECO:0000256" key="2">
    <source>
        <dbReference type="ARBA" id="ARBA00008887"/>
    </source>
</evidence>
<dbReference type="FunFam" id="1.20.920.20:FF:000014">
    <property type="entry name" value="dynein heavy chain 2, axonemal"/>
    <property type="match status" value="1"/>
</dbReference>
<evidence type="ECO:0000259" key="23">
    <source>
        <dbReference type="SMART" id="SM00382"/>
    </source>
</evidence>
<accession>A0AAN0JID1</accession>
<protein>
    <recommendedName>
        <fullName evidence="18">Dynein axonemal heavy chain 2</fullName>
    </recommendedName>
    <alternativeName>
        <fullName evidence="20">Axonemal beta dynein heavy chain 2</fullName>
    </alternativeName>
    <alternativeName>
        <fullName evidence="19">Ciliary dynein heavy chain 2</fullName>
    </alternativeName>
</protein>
<evidence type="ECO:0000256" key="15">
    <source>
        <dbReference type="ARBA" id="ARBA00023273"/>
    </source>
</evidence>
<dbReference type="InterPro" id="IPR013594">
    <property type="entry name" value="Dynein_heavy_tail"/>
</dbReference>
<dbReference type="InterPro" id="IPR041658">
    <property type="entry name" value="AAA_lid_11"/>
</dbReference>
<dbReference type="FunFam" id="1.20.920.30:FF:000005">
    <property type="entry name" value="Dynein, axonemal, heavy chain 2"/>
    <property type="match status" value="1"/>
</dbReference>